<feature type="domain" description="Endonuclease/exonuclease/phosphatase" evidence="1">
    <location>
        <begin position="27"/>
        <end position="109"/>
    </location>
</feature>
<name>A0A183S8E5_SCHSO</name>
<dbReference type="Gene3D" id="3.60.10.10">
    <property type="entry name" value="Endonuclease/exonuclease/phosphatase"/>
    <property type="match status" value="1"/>
</dbReference>
<organism evidence="4">
    <name type="scientific">Schistocephalus solidus</name>
    <name type="common">Tapeworm</name>
    <dbReference type="NCBI Taxonomy" id="70667"/>
    <lineage>
        <taxon>Eukaryota</taxon>
        <taxon>Metazoa</taxon>
        <taxon>Spiralia</taxon>
        <taxon>Lophotrochozoa</taxon>
        <taxon>Platyhelminthes</taxon>
        <taxon>Cestoda</taxon>
        <taxon>Eucestoda</taxon>
        <taxon>Diphyllobothriidea</taxon>
        <taxon>Diphyllobothriidae</taxon>
        <taxon>Schistocephalus</taxon>
    </lineage>
</organism>
<keyword evidence="3" id="KW-1185">Reference proteome</keyword>
<evidence type="ECO:0000313" key="3">
    <source>
        <dbReference type="Proteomes" id="UP000275846"/>
    </source>
</evidence>
<dbReference type="InterPro" id="IPR005135">
    <property type="entry name" value="Endo/exonuclease/phosphatase"/>
</dbReference>
<accession>A0A183S8E5</accession>
<dbReference type="EMBL" id="UYSU01000367">
    <property type="protein sequence ID" value="VDL85694.1"/>
    <property type="molecule type" value="Genomic_DNA"/>
</dbReference>
<evidence type="ECO:0000313" key="2">
    <source>
        <dbReference type="EMBL" id="VDL85694.1"/>
    </source>
</evidence>
<reference evidence="2 3" key="2">
    <citation type="submission" date="2018-11" db="EMBL/GenBank/DDBJ databases">
        <authorList>
            <consortium name="Pathogen Informatics"/>
        </authorList>
    </citation>
    <scope>NUCLEOTIDE SEQUENCE [LARGE SCALE GENOMIC DNA]</scope>
    <source>
        <strain evidence="2 3">NST_G2</strain>
    </source>
</reference>
<dbReference type="SUPFAM" id="SSF56219">
    <property type="entry name" value="DNase I-like"/>
    <property type="match status" value="1"/>
</dbReference>
<proteinExistence type="predicted"/>
<evidence type="ECO:0000313" key="4">
    <source>
        <dbReference type="WBParaSite" id="SSLN_0000051601-mRNA-1"/>
    </source>
</evidence>
<gene>
    <name evidence="2" type="ORF">SSLN_LOCUS493</name>
</gene>
<dbReference type="WBParaSite" id="SSLN_0000051601-mRNA-1">
    <property type="protein sequence ID" value="SSLN_0000051601-mRNA-1"/>
    <property type="gene ID" value="SSLN_0000051601"/>
</dbReference>
<dbReference type="Proteomes" id="UP000275846">
    <property type="component" value="Unassembled WGS sequence"/>
</dbReference>
<reference evidence="4" key="1">
    <citation type="submission" date="2016-06" db="UniProtKB">
        <authorList>
            <consortium name="WormBaseParasite"/>
        </authorList>
    </citation>
    <scope>IDENTIFICATION</scope>
</reference>
<evidence type="ECO:0000259" key="1">
    <source>
        <dbReference type="Pfam" id="PF14529"/>
    </source>
</evidence>
<dbReference type="InterPro" id="IPR036691">
    <property type="entry name" value="Endo/exonu/phosph_ase_sf"/>
</dbReference>
<protein>
    <submittedName>
        <fullName evidence="4">Endo/exonuclease/phosphatase domain-containing protein</fullName>
    </submittedName>
</protein>
<dbReference type="GO" id="GO:0003824">
    <property type="term" value="F:catalytic activity"/>
    <property type="evidence" value="ECO:0007669"/>
    <property type="project" value="InterPro"/>
</dbReference>
<sequence length="152" mass="17568">MADKHIPLRDVEVLSITISAMYSRPLTISVVYRSPYQTTDQDLILITELCKASEKKDVLIFGDFNATGIDWKTWTAQGMPDDFNPKLLQWAIKKLPCQYVTFGTRSNQSTKSNYSTDPTPESTALASDWKYLSLRIDRRRFYLCQMNTLERQ</sequence>
<dbReference type="AlphaFoldDB" id="A0A183S8E5"/>
<dbReference type="Pfam" id="PF14529">
    <property type="entry name" value="Exo_endo_phos_2"/>
    <property type="match status" value="1"/>
</dbReference>